<dbReference type="GO" id="GO:0005681">
    <property type="term" value="C:spliceosomal complex"/>
    <property type="evidence" value="ECO:0007669"/>
    <property type="project" value="UniProtKB-KW"/>
</dbReference>
<dbReference type="PANTHER" id="PTHR13445:SF3">
    <property type="entry name" value="U5 SMALL NUCLEAR RIBONUCLEOPROTEIN TSSC4"/>
    <property type="match status" value="1"/>
</dbReference>
<keyword evidence="4" id="KW-0963">Cytoplasm</keyword>
<dbReference type="InterPro" id="IPR029338">
    <property type="entry name" value="TSSC4"/>
</dbReference>
<name>U5EDN8_9DIPT</name>
<dbReference type="GO" id="GO:0006397">
    <property type="term" value="P:mRNA processing"/>
    <property type="evidence" value="ECO:0007669"/>
    <property type="project" value="UniProtKB-KW"/>
</dbReference>
<dbReference type="PANTHER" id="PTHR13445">
    <property type="entry name" value="TUMOR SUPPRESSING SUBTRANSFERABLE CANDIDATE 4 TSSC4"/>
    <property type="match status" value="1"/>
</dbReference>
<evidence type="ECO:0000256" key="7">
    <source>
        <dbReference type="ARBA" id="ARBA00023187"/>
    </source>
</evidence>
<dbReference type="GO" id="GO:0008380">
    <property type="term" value="P:RNA splicing"/>
    <property type="evidence" value="ECO:0007669"/>
    <property type="project" value="UniProtKB-KW"/>
</dbReference>
<reference evidence="12" key="1">
    <citation type="journal article" date="2014" name="Insect Biochem. Mol. Biol.">
        <title>An insight into the sialome of the frog biting fly, Corethrella appendiculata.</title>
        <authorList>
            <person name="Ribeiro J.M.C."/>
            <person name="Chagas A.C."/>
            <person name="Pham V.M."/>
            <person name="Lounibos L.P."/>
            <person name="Calvo E."/>
        </authorList>
    </citation>
    <scope>NUCLEOTIDE SEQUENCE</scope>
    <source>
        <tissue evidence="12">Salivary glands</tissue>
    </source>
</reference>
<feature type="compositionally biased region" description="Low complexity" evidence="11">
    <location>
        <begin position="182"/>
        <end position="191"/>
    </location>
</feature>
<organism evidence="12">
    <name type="scientific">Corethrella appendiculata</name>
    <dbReference type="NCBI Taxonomy" id="1370023"/>
    <lineage>
        <taxon>Eukaryota</taxon>
        <taxon>Metazoa</taxon>
        <taxon>Ecdysozoa</taxon>
        <taxon>Arthropoda</taxon>
        <taxon>Hexapoda</taxon>
        <taxon>Insecta</taxon>
        <taxon>Pterygota</taxon>
        <taxon>Neoptera</taxon>
        <taxon>Endopterygota</taxon>
        <taxon>Diptera</taxon>
        <taxon>Nematocera</taxon>
        <taxon>Culicoidea</taxon>
        <taxon>Chaoboridae</taxon>
        <taxon>Corethrella</taxon>
    </lineage>
</organism>
<feature type="compositionally biased region" description="Basic and acidic residues" evidence="11">
    <location>
        <begin position="193"/>
        <end position="204"/>
    </location>
</feature>
<evidence type="ECO:0000256" key="8">
    <source>
        <dbReference type="ARBA" id="ARBA00023242"/>
    </source>
</evidence>
<dbReference type="GO" id="GO:0005737">
    <property type="term" value="C:cytoplasm"/>
    <property type="evidence" value="ECO:0007669"/>
    <property type="project" value="UniProtKB-SubCell"/>
</dbReference>
<keyword evidence="6" id="KW-0747">Spliceosome</keyword>
<evidence type="ECO:0000256" key="9">
    <source>
        <dbReference type="ARBA" id="ARBA00035304"/>
    </source>
</evidence>
<comment type="function">
    <text evidence="10">Protein associated with the U5 snRNP, during its maturation and its post-splicing recycling and which is required for spliceosomal tri-snRNP complex assembly in the nucleus. Has a molecular sequestering activity and transiently hinders SNRNP200 binding sites for constitutive splicing factors that intervene later during the assembly of the spliceosome and splicing. Together with its molecular sequestering activity, may also function as a molecular adapter and placeholder, coordinating the assembly of the U5 snRNP and its association with the U4/U6 di-snRNP.</text>
</comment>
<proteinExistence type="evidence at transcript level"/>
<protein>
    <recommendedName>
        <fullName evidence="9">U5 small nuclear ribonucleoprotein TSSC4</fullName>
    </recommendedName>
</protein>
<comment type="similarity">
    <text evidence="3">Belongs to the TSSC4 family.</text>
</comment>
<evidence type="ECO:0000313" key="12">
    <source>
        <dbReference type="EMBL" id="JAB55196.1"/>
    </source>
</evidence>
<evidence type="ECO:0000256" key="1">
    <source>
        <dbReference type="ARBA" id="ARBA00004123"/>
    </source>
</evidence>
<evidence type="ECO:0000256" key="5">
    <source>
        <dbReference type="ARBA" id="ARBA00022664"/>
    </source>
</evidence>
<dbReference type="Pfam" id="PF15264">
    <property type="entry name" value="TSSC4"/>
    <property type="match status" value="1"/>
</dbReference>
<evidence type="ECO:0000256" key="10">
    <source>
        <dbReference type="ARBA" id="ARBA00045970"/>
    </source>
</evidence>
<keyword evidence="5" id="KW-0507">mRNA processing</keyword>
<accession>U5EDN8</accession>
<evidence type="ECO:0000256" key="4">
    <source>
        <dbReference type="ARBA" id="ARBA00022490"/>
    </source>
</evidence>
<evidence type="ECO:0000256" key="6">
    <source>
        <dbReference type="ARBA" id="ARBA00022728"/>
    </source>
</evidence>
<feature type="non-terminal residue" evidence="12">
    <location>
        <position position="1"/>
    </location>
</feature>
<keyword evidence="8" id="KW-0539">Nucleus</keyword>
<sequence>SLATAEKSIISTNSCLEQQNLNYDLDSDSRRKIKKSSSTIQFRGKESIFKRPSPVITKCLKPRKTPDYQINPHKWKKYSLDDVDMSERTNTAAAFNFLREIEKQKEALNRPDDDCEDDTPEMKNKFVFNKGIHQKRKFEEEIKEAESVEVKTISKGSKMVMPEYVVGQTTKNVKKAKDKCLSKLGKSSSSKSKSKELKLDHLFDGDDDEDDED</sequence>
<evidence type="ECO:0000256" key="3">
    <source>
        <dbReference type="ARBA" id="ARBA00010362"/>
    </source>
</evidence>
<comment type="subcellular location">
    <subcellularLocation>
        <location evidence="2">Cytoplasm</location>
    </subcellularLocation>
    <subcellularLocation>
        <location evidence="1">Nucleus</location>
    </subcellularLocation>
</comment>
<evidence type="ECO:0000256" key="2">
    <source>
        <dbReference type="ARBA" id="ARBA00004496"/>
    </source>
</evidence>
<keyword evidence="7" id="KW-0508">mRNA splicing</keyword>
<dbReference type="EMBL" id="GANO01004675">
    <property type="protein sequence ID" value="JAB55196.1"/>
    <property type="molecule type" value="mRNA"/>
</dbReference>
<feature type="region of interest" description="Disordered" evidence="11">
    <location>
        <begin position="182"/>
        <end position="213"/>
    </location>
</feature>
<dbReference type="AlphaFoldDB" id="U5EDN8"/>
<evidence type="ECO:0000256" key="11">
    <source>
        <dbReference type="SAM" id="MobiDB-lite"/>
    </source>
</evidence>